<organism evidence="1 2">
    <name type="scientific">Mucilaginibacter gotjawali</name>
    <dbReference type="NCBI Taxonomy" id="1550579"/>
    <lineage>
        <taxon>Bacteria</taxon>
        <taxon>Pseudomonadati</taxon>
        <taxon>Bacteroidota</taxon>
        <taxon>Sphingobacteriia</taxon>
        <taxon>Sphingobacteriales</taxon>
        <taxon>Sphingobacteriaceae</taxon>
        <taxon>Mucilaginibacter</taxon>
    </lineage>
</organism>
<keyword evidence="2" id="KW-1185">Reference proteome</keyword>
<evidence type="ECO:0000313" key="2">
    <source>
        <dbReference type="Proteomes" id="UP000539265"/>
    </source>
</evidence>
<accession>A0A839SHJ5</accession>
<evidence type="ECO:0000313" key="1">
    <source>
        <dbReference type="EMBL" id="MBB3056812.1"/>
    </source>
</evidence>
<protein>
    <submittedName>
        <fullName evidence="1">Uncharacterized protein</fullName>
    </submittedName>
</protein>
<proteinExistence type="predicted"/>
<comment type="caution">
    <text evidence="1">The sequence shown here is derived from an EMBL/GenBank/DDBJ whole genome shotgun (WGS) entry which is preliminary data.</text>
</comment>
<dbReference type="Proteomes" id="UP000539265">
    <property type="component" value="Unassembled WGS sequence"/>
</dbReference>
<gene>
    <name evidence="1" type="ORF">FHS11_003238</name>
</gene>
<sequence>MLIKDLFSHKIHSSSDDWPLKLIEIASVFARFDGLPFDRSAIEESFKSISPRASIVARDPSKYRDEISAYPAYLGLYRLEKESGKWILRLSETAKRFLIGEEPNVSAFMILQLSMFQFPNGNGASFSTNNVRLQNNASERTLMFIQNGIHLSPFRLICKALIADSIINGIDSLHPRVSVDEISILCNDSRINRSASPDIEDVVTLLNGIRKNDIPPIPGFERRLHILNHTDLIEVTNGWIYLRPAYSPADEARLVKLLTLVSSIDLQFDKFDSIQTHNDLQNAIGGGEWSKYFDGVVQLPSDLVQEVAGEIIQGNAIPISISANETDELVADNKAIVFKYPLRERGSEPSYSNEGAYRKSVLADPEVTRVKRQKSNLQHKILMSQLDEHLRKLGATPKENEHIDLYAELSADTGFLFEVKSVHSENLLSQTRKGLSQLYEYRFRYSEDILKNSTLCLVYPYEPTEINWLQDYLCVDRGIAIAWFDNENFCFPTYCQPKLGQLKSA</sequence>
<name>A0A839SHJ5_9SPHI</name>
<reference evidence="1" key="1">
    <citation type="submission" date="2020-08" db="EMBL/GenBank/DDBJ databases">
        <title>Genomic Encyclopedia of Type Strains, Phase III (KMG-III): the genomes of soil and plant-associated and newly described type strains.</title>
        <authorList>
            <person name="Whitman W."/>
        </authorList>
    </citation>
    <scope>NUCLEOTIDE SEQUENCE [LARGE SCALE GENOMIC DNA]</scope>
    <source>
        <strain evidence="1">CECT 8628</strain>
    </source>
</reference>
<dbReference type="EMBL" id="JACHWX010000009">
    <property type="protein sequence ID" value="MBB3056812.1"/>
    <property type="molecule type" value="Genomic_DNA"/>
</dbReference>
<dbReference type="OrthoDB" id="9764212at2"/>
<dbReference type="RefSeq" id="WP_096355958.1">
    <property type="nucleotide sequence ID" value="NZ_AP017313.1"/>
</dbReference>
<dbReference type="AlphaFoldDB" id="A0A839SHJ5"/>